<organism evidence="1 2">
    <name type="scientific">Anabaena lutea FACHB-196</name>
    <dbReference type="NCBI Taxonomy" id="2692881"/>
    <lineage>
        <taxon>Bacteria</taxon>
        <taxon>Bacillati</taxon>
        <taxon>Cyanobacteriota</taxon>
        <taxon>Cyanophyceae</taxon>
        <taxon>Nostocales</taxon>
        <taxon>Nostocaceae</taxon>
        <taxon>Anabaena</taxon>
    </lineage>
</organism>
<keyword evidence="2" id="KW-1185">Reference proteome</keyword>
<gene>
    <name evidence="1" type="ORF">H6G59_11515</name>
</gene>
<evidence type="ECO:0008006" key="3">
    <source>
        <dbReference type="Google" id="ProtNLM"/>
    </source>
</evidence>
<protein>
    <recommendedName>
        <fullName evidence="3">Competence protein CoiA-like family protein</fullName>
    </recommendedName>
</protein>
<accession>A0ABR8FET7</accession>
<evidence type="ECO:0000313" key="2">
    <source>
        <dbReference type="Proteomes" id="UP000640531"/>
    </source>
</evidence>
<dbReference type="Proteomes" id="UP000640531">
    <property type="component" value="Unassembled WGS sequence"/>
</dbReference>
<reference evidence="1 2" key="1">
    <citation type="journal article" date="2020" name="ISME J.">
        <title>Comparative genomics reveals insights into cyanobacterial evolution and habitat adaptation.</title>
        <authorList>
            <person name="Chen M.Y."/>
            <person name="Teng W.K."/>
            <person name="Zhao L."/>
            <person name="Hu C.X."/>
            <person name="Zhou Y.K."/>
            <person name="Han B.P."/>
            <person name="Song L.R."/>
            <person name="Shu W.S."/>
        </authorList>
    </citation>
    <scope>NUCLEOTIDE SEQUENCE [LARGE SCALE GENOMIC DNA]</scope>
    <source>
        <strain evidence="1 2">FACHB-196</strain>
    </source>
</reference>
<comment type="caution">
    <text evidence="1">The sequence shown here is derived from an EMBL/GenBank/DDBJ whole genome shotgun (WGS) entry which is preliminary data.</text>
</comment>
<dbReference type="RefSeq" id="WP_190714544.1">
    <property type="nucleotide sequence ID" value="NZ_JACJST010000009.1"/>
</dbReference>
<name>A0ABR8FET7_9NOST</name>
<proteinExistence type="predicted"/>
<dbReference type="EMBL" id="JACJST010000009">
    <property type="protein sequence ID" value="MBD2568519.1"/>
    <property type="molecule type" value="Genomic_DNA"/>
</dbReference>
<sequence>METVKYQYAINSTGRTINVDNLIASSEVRREQFKCISCDNLLVPVLGEKRRKHFRHKADIECSPETYLHKLAKLKFYEIYNTCLQEHQPFWIEISFTKYCSFYEEEFLVPCIFSKGKHKFDLTQYFKDIKLEPKDGSFIPDLLLSNEKGEKIFVEIAVTHKSTLEKRQSEQRIIEININNEHDIKLINDRLLSENDKIDFWNFRREQTKDFCHGICIHKLKSKVNSHKNIDNNASLLLFLYKNCFFCRHHRIIVHKEKDIPIYCQFFKQRFHAKEANNCPHYLPDDKFIHNLHLV</sequence>
<evidence type="ECO:0000313" key="1">
    <source>
        <dbReference type="EMBL" id="MBD2568519.1"/>
    </source>
</evidence>